<reference evidence="4 5" key="1">
    <citation type="submission" date="2020-07" db="EMBL/GenBank/DDBJ databases">
        <title>Sequencing the genomes of 1000 actinobacteria strains.</title>
        <authorList>
            <person name="Klenk H.-P."/>
        </authorList>
    </citation>
    <scope>NUCLEOTIDE SEQUENCE [LARGE SCALE GENOMIC DNA]</scope>
    <source>
        <strain evidence="4 5">DSM 26474</strain>
    </source>
</reference>
<dbReference type="InterPro" id="IPR058245">
    <property type="entry name" value="NreC/VraR/RcsB-like_REC"/>
</dbReference>
<keyword evidence="1 4" id="KW-0238">DNA-binding</keyword>
<organism evidence="4 5">
    <name type="scientific">Herbiconiux flava</name>
    <dbReference type="NCBI Taxonomy" id="881268"/>
    <lineage>
        <taxon>Bacteria</taxon>
        <taxon>Bacillati</taxon>
        <taxon>Actinomycetota</taxon>
        <taxon>Actinomycetes</taxon>
        <taxon>Micrococcales</taxon>
        <taxon>Microbacteriaceae</taxon>
        <taxon>Herbiconiux</taxon>
    </lineage>
</organism>
<accession>A0A852S9P6</accession>
<dbReference type="GO" id="GO:0000160">
    <property type="term" value="P:phosphorelay signal transduction system"/>
    <property type="evidence" value="ECO:0007669"/>
    <property type="project" value="InterPro"/>
</dbReference>
<evidence type="ECO:0000256" key="1">
    <source>
        <dbReference type="ARBA" id="ARBA00023125"/>
    </source>
</evidence>
<proteinExistence type="predicted"/>
<dbReference type="Proteomes" id="UP000549913">
    <property type="component" value="Unassembled WGS sequence"/>
</dbReference>
<dbReference type="InterPro" id="IPR011006">
    <property type="entry name" value="CheY-like_superfamily"/>
</dbReference>
<feature type="modified residue" description="4-aspartylphosphate" evidence="2">
    <location>
        <position position="58"/>
    </location>
</feature>
<dbReference type="PANTHER" id="PTHR45566:SF2">
    <property type="entry name" value="NARL SUBFAMILY"/>
    <property type="match status" value="1"/>
</dbReference>
<dbReference type="SMART" id="SM00448">
    <property type="entry name" value="REC"/>
    <property type="match status" value="1"/>
</dbReference>
<dbReference type="PANTHER" id="PTHR45566">
    <property type="entry name" value="HTH-TYPE TRANSCRIPTIONAL REGULATOR YHJB-RELATED"/>
    <property type="match status" value="1"/>
</dbReference>
<dbReference type="GO" id="GO:0003677">
    <property type="term" value="F:DNA binding"/>
    <property type="evidence" value="ECO:0007669"/>
    <property type="project" value="UniProtKB-KW"/>
</dbReference>
<feature type="domain" description="Response regulatory" evidence="3">
    <location>
        <begin position="7"/>
        <end position="122"/>
    </location>
</feature>
<dbReference type="InterPro" id="IPR016032">
    <property type="entry name" value="Sig_transdc_resp-reg_C-effctor"/>
</dbReference>
<dbReference type="InterPro" id="IPR051015">
    <property type="entry name" value="EvgA-like"/>
</dbReference>
<evidence type="ECO:0000256" key="2">
    <source>
        <dbReference type="PROSITE-ProRule" id="PRU00169"/>
    </source>
</evidence>
<dbReference type="InterPro" id="IPR001789">
    <property type="entry name" value="Sig_transdc_resp-reg_receiver"/>
</dbReference>
<comment type="caution">
    <text evidence="4">The sequence shown here is derived from an EMBL/GenBank/DDBJ whole genome shotgun (WGS) entry which is preliminary data.</text>
</comment>
<dbReference type="PROSITE" id="PS50110">
    <property type="entry name" value="RESPONSE_REGULATORY"/>
    <property type="match status" value="1"/>
</dbReference>
<dbReference type="CDD" id="cd17535">
    <property type="entry name" value="REC_NarL-like"/>
    <property type="match status" value="1"/>
</dbReference>
<name>A0A852S9P6_9MICO</name>
<dbReference type="Gene3D" id="3.40.50.2300">
    <property type="match status" value="1"/>
</dbReference>
<dbReference type="SUPFAM" id="SSF52172">
    <property type="entry name" value="CheY-like"/>
    <property type="match status" value="1"/>
</dbReference>
<keyword evidence="5" id="KW-1185">Reference proteome</keyword>
<sequence length="215" mass="23575">MSDRVHTVGIVDDHELILDSLTGWLGAHAPELEVVAHTTSWVDMARHPAFPPDIVLMDLQLKEPVSVEARIRICRSVGSTVVVLSALDNPENVRRVLAAGAEAFVSKSQSADELLTAVRRVLGVRPDPGAVAWDEVGRPARTPASSIRFSEHEEETLRLYASGHSPVEVAMILGTNIQIVKTALERVREQYASEGRQAERKQDLMLRAAEDGYLA</sequence>
<evidence type="ECO:0000313" key="5">
    <source>
        <dbReference type="Proteomes" id="UP000549913"/>
    </source>
</evidence>
<dbReference type="Pfam" id="PF00072">
    <property type="entry name" value="Response_reg"/>
    <property type="match status" value="1"/>
</dbReference>
<dbReference type="RefSeq" id="WP_179546392.1">
    <property type="nucleotide sequence ID" value="NZ_BSEW01000001.1"/>
</dbReference>
<evidence type="ECO:0000259" key="3">
    <source>
        <dbReference type="PROSITE" id="PS50110"/>
    </source>
</evidence>
<evidence type="ECO:0000313" key="4">
    <source>
        <dbReference type="EMBL" id="NYD68966.1"/>
    </source>
</evidence>
<dbReference type="GO" id="GO:0006355">
    <property type="term" value="P:regulation of DNA-templated transcription"/>
    <property type="evidence" value="ECO:0007669"/>
    <property type="project" value="InterPro"/>
</dbReference>
<dbReference type="EMBL" id="JACCBM010000001">
    <property type="protein sequence ID" value="NYD68966.1"/>
    <property type="molecule type" value="Genomic_DNA"/>
</dbReference>
<protein>
    <submittedName>
        <fullName evidence="4">DNA-binding NarL/FixJ family response regulator</fullName>
    </submittedName>
</protein>
<dbReference type="SUPFAM" id="SSF46894">
    <property type="entry name" value="C-terminal effector domain of the bipartite response regulators"/>
    <property type="match status" value="1"/>
</dbReference>
<gene>
    <name evidence="4" type="ORF">BJ984_000124</name>
</gene>
<dbReference type="AlphaFoldDB" id="A0A852S9P6"/>
<keyword evidence="2" id="KW-0597">Phosphoprotein</keyword>